<dbReference type="EMBL" id="JARQZJ010000136">
    <property type="protein sequence ID" value="KAK9892620.1"/>
    <property type="molecule type" value="Genomic_DNA"/>
</dbReference>
<comment type="subcellular location">
    <subcellularLocation>
        <location evidence="1">Cell membrane</location>
        <topology evidence="1">Multi-pass membrane protein</topology>
    </subcellularLocation>
</comment>
<evidence type="ECO:0000256" key="5">
    <source>
        <dbReference type="ARBA" id="ARBA00022989"/>
    </source>
</evidence>
<keyword evidence="7 13" id="KW-0472">Membrane</keyword>
<evidence type="ECO:0000256" key="8">
    <source>
        <dbReference type="ARBA" id="ARBA00023157"/>
    </source>
</evidence>
<protein>
    <recommendedName>
        <fullName evidence="14">G-protein coupled receptors family 1 profile domain-containing protein</fullName>
    </recommendedName>
</protein>
<dbReference type="InterPro" id="IPR000276">
    <property type="entry name" value="GPCR_Rhodpsn"/>
</dbReference>
<feature type="transmembrane region" description="Helical" evidence="13">
    <location>
        <begin position="52"/>
        <end position="72"/>
    </location>
</feature>
<feature type="transmembrane region" description="Helical" evidence="13">
    <location>
        <begin position="226"/>
        <end position="250"/>
    </location>
</feature>
<dbReference type="SUPFAM" id="SSF81321">
    <property type="entry name" value="Family A G protein-coupled receptor-like"/>
    <property type="match status" value="1"/>
</dbReference>
<feature type="transmembrane region" description="Helical" evidence="13">
    <location>
        <begin position="133"/>
        <end position="153"/>
    </location>
</feature>
<feature type="transmembrane region" description="Helical" evidence="13">
    <location>
        <begin position="14"/>
        <end position="40"/>
    </location>
</feature>
<dbReference type="Pfam" id="PF00001">
    <property type="entry name" value="7tm_1"/>
    <property type="match status" value="1"/>
</dbReference>
<dbReference type="AlphaFoldDB" id="A0AAW1VF63"/>
<dbReference type="SMART" id="SM01381">
    <property type="entry name" value="7TM_GPCR_Srsx"/>
    <property type="match status" value="1"/>
</dbReference>
<dbReference type="Gene3D" id="1.20.1070.10">
    <property type="entry name" value="Rhodopsin 7-helix transmembrane proteins"/>
    <property type="match status" value="1"/>
</dbReference>
<keyword evidence="5 13" id="KW-1133">Transmembrane helix</keyword>
<feature type="domain" description="G-protein coupled receptors family 1 profile" evidence="14">
    <location>
        <begin position="30"/>
        <end position="276"/>
    </location>
</feature>
<gene>
    <name evidence="15" type="ORF">WA026_020998</name>
</gene>
<dbReference type="Proteomes" id="UP001431783">
    <property type="component" value="Unassembled WGS sequence"/>
</dbReference>
<keyword evidence="3" id="KW-1003">Cell membrane</keyword>
<accession>A0AAW1VF63</accession>
<dbReference type="PROSITE" id="PS50262">
    <property type="entry name" value="G_PROTEIN_RECEP_F1_2"/>
    <property type="match status" value="1"/>
</dbReference>
<evidence type="ECO:0000256" key="2">
    <source>
        <dbReference type="ARBA" id="ARBA00010663"/>
    </source>
</evidence>
<dbReference type="PROSITE" id="PS00237">
    <property type="entry name" value="G_PROTEIN_RECEP_F1_1"/>
    <property type="match status" value="1"/>
</dbReference>
<feature type="compositionally biased region" description="Basic and acidic residues" evidence="12">
    <location>
        <begin position="363"/>
        <end position="374"/>
    </location>
</feature>
<dbReference type="GO" id="GO:0004930">
    <property type="term" value="F:G protein-coupled receptor activity"/>
    <property type="evidence" value="ECO:0007669"/>
    <property type="project" value="UniProtKB-KW"/>
</dbReference>
<evidence type="ECO:0000256" key="7">
    <source>
        <dbReference type="ARBA" id="ARBA00023136"/>
    </source>
</evidence>
<comment type="caution">
    <text evidence="15">The sequence shown here is derived from an EMBL/GenBank/DDBJ whole genome shotgun (WGS) entry which is preliminary data.</text>
</comment>
<evidence type="ECO:0000313" key="15">
    <source>
        <dbReference type="EMBL" id="KAK9892620.1"/>
    </source>
</evidence>
<feature type="transmembrane region" description="Helical" evidence="13">
    <location>
        <begin position="256"/>
        <end position="278"/>
    </location>
</feature>
<evidence type="ECO:0000313" key="16">
    <source>
        <dbReference type="Proteomes" id="UP001431783"/>
    </source>
</evidence>
<keyword evidence="10 11" id="KW-0807">Transducer</keyword>
<evidence type="ECO:0000256" key="11">
    <source>
        <dbReference type="RuleBase" id="RU000688"/>
    </source>
</evidence>
<feature type="region of interest" description="Disordered" evidence="12">
    <location>
        <begin position="335"/>
        <end position="374"/>
    </location>
</feature>
<keyword evidence="9 11" id="KW-0675">Receptor</keyword>
<keyword evidence="6 11" id="KW-0297">G-protein coupled receptor</keyword>
<dbReference type="PRINTS" id="PR00237">
    <property type="entry name" value="GPCRRHODOPSN"/>
</dbReference>
<keyword evidence="8" id="KW-1015">Disulfide bond</keyword>
<evidence type="ECO:0000256" key="3">
    <source>
        <dbReference type="ARBA" id="ARBA00022475"/>
    </source>
</evidence>
<dbReference type="PANTHER" id="PTHR24248:SF199">
    <property type="entry name" value="IP13425P-RELATED"/>
    <property type="match status" value="1"/>
</dbReference>
<evidence type="ECO:0000256" key="6">
    <source>
        <dbReference type="ARBA" id="ARBA00023040"/>
    </source>
</evidence>
<keyword evidence="16" id="KW-1185">Reference proteome</keyword>
<feature type="transmembrane region" description="Helical" evidence="13">
    <location>
        <begin position="92"/>
        <end position="113"/>
    </location>
</feature>
<dbReference type="GO" id="GO:0005886">
    <property type="term" value="C:plasma membrane"/>
    <property type="evidence" value="ECO:0007669"/>
    <property type="project" value="UniProtKB-SubCell"/>
</dbReference>
<evidence type="ECO:0000256" key="10">
    <source>
        <dbReference type="ARBA" id="ARBA00023224"/>
    </source>
</evidence>
<dbReference type="CDD" id="cd00637">
    <property type="entry name" value="7tm_classA_rhodopsin-like"/>
    <property type="match status" value="1"/>
</dbReference>
<name>A0AAW1VF63_9CUCU</name>
<evidence type="ECO:0000259" key="14">
    <source>
        <dbReference type="PROSITE" id="PS50262"/>
    </source>
</evidence>
<evidence type="ECO:0000256" key="9">
    <source>
        <dbReference type="ARBA" id="ARBA00023170"/>
    </source>
</evidence>
<dbReference type="InterPro" id="IPR017452">
    <property type="entry name" value="GPCR_Rhodpsn_7TM"/>
</dbReference>
<evidence type="ECO:0000256" key="12">
    <source>
        <dbReference type="SAM" id="MobiDB-lite"/>
    </source>
</evidence>
<reference evidence="15 16" key="1">
    <citation type="submission" date="2023-03" db="EMBL/GenBank/DDBJ databases">
        <title>Genome insight into feeding habits of ladybird beetles.</title>
        <authorList>
            <person name="Li H.-S."/>
            <person name="Huang Y.-H."/>
            <person name="Pang H."/>
        </authorList>
    </citation>
    <scope>NUCLEOTIDE SEQUENCE [LARGE SCALE GENOMIC DNA]</scope>
    <source>
        <strain evidence="15">SYSU_2023b</strain>
        <tissue evidence="15">Whole body</tissue>
    </source>
</reference>
<evidence type="ECO:0000256" key="4">
    <source>
        <dbReference type="ARBA" id="ARBA00022692"/>
    </source>
</evidence>
<dbReference type="PANTHER" id="PTHR24248">
    <property type="entry name" value="ADRENERGIC RECEPTOR-RELATED G-PROTEIN COUPLED RECEPTOR"/>
    <property type="match status" value="1"/>
</dbReference>
<evidence type="ECO:0000256" key="13">
    <source>
        <dbReference type="SAM" id="Phobius"/>
    </source>
</evidence>
<organism evidence="15 16">
    <name type="scientific">Henosepilachna vigintioctopunctata</name>
    <dbReference type="NCBI Taxonomy" id="420089"/>
    <lineage>
        <taxon>Eukaryota</taxon>
        <taxon>Metazoa</taxon>
        <taxon>Ecdysozoa</taxon>
        <taxon>Arthropoda</taxon>
        <taxon>Hexapoda</taxon>
        <taxon>Insecta</taxon>
        <taxon>Pterygota</taxon>
        <taxon>Neoptera</taxon>
        <taxon>Endopterygota</taxon>
        <taxon>Coleoptera</taxon>
        <taxon>Polyphaga</taxon>
        <taxon>Cucujiformia</taxon>
        <taxon>Coccinelloidea</taxon>
        <taxon>Coccinellidae</taxon>
        <taxon>Epilachninae</taxon>
        <taxon>Epilachnini</taxon>
        <taxon>Henosepilachna</taxon>
    </lineage>
</organism>
<keyword evidence="4 11" id="KW-0812">Transmembrane</keyword>
<evidence type="ECO:0000256" key="1">
    <source>
        <dbReference type="ARBA" id="ARBA00004651"/>
    </source>
</evidence>
<feature type="transmembrane region" description="Helical" evidence="13">
    <location>
        <begin position="173"/>
        <end position="193"/>
    </location>
</feature>
<comment type="similarity">
    <text evidence="2 11">Belongs to the G-protein coupled receptor 1 family.</text>
</comment>
<sequence>MTTSLCNFLYTGSIVWLFAYSCIVLVSVVGNTLTILAILTSRKLKTLLSNRFVLSLAISDLLVGCSIPYHMLPHYWPGMNTNKTTCLLRFTLIAFACCSSVINLLVVAADRYVAIVHPLHYSKYMTKRTSTFFIIYVWTSALGVGTALLYWNYWELNGNKCDISLAPQEYLNYLLAPLFFVIWITMLIFYIKIVKEAKGQAKRLKNAVSVTSLPGMCESSKSLQMVFLILGCFTVTWFPYFLCITIITTYGNVCVLFYEISFSMAVGNSAMNPLIYAWKNNGYRRAFLRLLSCRAPDNRRTDYITNHEPGNAHARGFDHSYNNGIAEEIGRSEATAQPCSEIDAESEHTAVSELSATGTLGSEKAEKEVDTEIV</sequence>
<proteinExistence type="inferred from homology"/>